<feature type="domain" description="Transglutaminase-like" evidence="1">
    <location>
        <begin position="176"/>
        <end position="247"/>
    </location>
</feature>
<dbReference type="InterPro" id="IPR013589">
    <property type="entry name" value="Bac_transglu_N"/>
</dbReference>
<gene>
    <name evidence="2" type="ORF">LRX75_19365</name>
</gene>
<accession>A0A9X1NVK6</accession>
<dbReference type="PANTHER" id="PTHR33490">
    <property type="entry name" value="BLR5614 PROTEIN-RELATED"/>
    <property type="match status" value="1"/>
</dbReference>
<dbReference type="AlphaFoldDB" id="A0A9X1NVK6"/>
<evidence type="ECO:0000313" key="3">
    <source>
        <dbReference type="Proteomes" id="UP001139089"/>
    </source>
</evidence>
<dbReference type="Pfam" id="PF01841">
    <property type="entry name" value="Transglut_core"/>
    <property type="match status" value="1"/>
</dbReference>
<dbReference type="SMART" id="SM00460">
    <property type="entry name" value="TGc"/>
    <property type="match status" value="1"/>
</dbReference>
<dbReference type="InterPro" id="IPR002931">
    <property type="entry name" value="Transglutaminase-like"/>
</dbReference>
<dbReference type="EMBL" id="JAJOZR010000014">
    <property type="protein sequence ID" value="MCD7111200.1"/>
    <property type="molecule type" value="Genomic_DNA"/>
</dbReference>
<dbReference type="InterPro" id="IPR038765">
    <property type="entry name" value="Papain-like_cys_pep_sf"/>
</dbReference>
<comment type="caution">
    <text evidence="2">The sequence shown here is derived from an EMBL/GenBank/DDBJ whole genome shotgun (WGS) entry which is preliminary data.</text>
</comment>
<evidence type="ECO:0000259" key="1">
    <source>
        <dbReference type="SMART" id="SM00460"/>
    </source>
</evidence>
<evidence type="ECO:0000313" key="2">
    <source>
        <dbReference type="EMBL" id="MCD7111200.1"/>
    </source>
</evidence>
<reference evidence="2" key="1">
    <citation type="submission" date="2021-12" db="EMBL/GenBank/DDBJ databases">
        <authorList>
            <person name="Li Y."/>
        </authorList>
    </citation>
    <scope>NUCLEOTIDE SEQUENCE</scope>
    <source>
        <strain evidence="2">DKSPLA3</strain>
    </source>
</reference>
<dbReference type="Pfam" id="PF08379">
    <property type="entry name" value="Bact_transglu_N"/>
    <property type="match status" value="1"/>
</dbReference>
<sequence length="292" mass="31970">MLYDISLKITYSYEIPVSGGRHMVRVLPLSLPSRQRLVAGTVTCSPVPEERTDMLDFFRNPATSILFRKLHDELVIHMKARVQLETAMPTADFSPDLAAFPAEIGAVWSLDPGSPHHFLAPSPRLAEDPTIAAYARGIAKPGMTVREIAGLMCERIYKDFTYDPKATSVDSTPIEAFRLKKGVCQDFAHIMIVALRALGIPAGYVSGFLRTLPPPGKERLEGADAMHAWVRVWCGKMLGWVELDPTNNVPAGTDHIVVGHGRDYSDVAPVIGVLKSYGSHKTDQAVDVVPVA</sequence>
<organism evidence="2 3">
    <name type="scientific">Rhizobium quercicola</name>
    <dbReference type="NCBI Taxonomy" id="2901226"/>
    <lineage>
        <taxon>Bacteria</taxon>
        <taxon>Pseudomonadati</taxon>
        <taxon>Pseudomonadota</taxon>
        <taxon>Alphaproteobacteria</taxon>
        <taxon>Hyphomicrobiales</taxon>
        <taxon>Rhizobiaceae</taxon>
        <taxon>Rhizobium/Agrobacterium group</taxon>
        <taxon>Rhizobium</taxon>
    </lineage>
</organism>
<keyword evidence="3" id="KW-1185">Reference proteome</keyword>
<proteinExistence type="predicted"/>
<protein>
    <submittedName>
        <fullName evidence="2">Transglutaminase family protein</fullName>
    </submittedName>
</protein>
<dbReference type="PANTHER" id="PTHR33490:SF7">
    <property type="entry name" value="BLR2979 PROTEIN"/>
    <property type="match status" value="1"/>
</dbReference>
<dbReference type="SUPFAM" id="SSF54001">
    <property type="entry name" value="Cysteine proteinases"/>
    <property type="match status" value="1"/>
</dbReference>
<dbReference type="Gene3D" id="3.10.620.30">
    <property type="match status" value="1"/>
</dbReference>
<dbReference type="RefSeq" id="WP_231816297.1">
    <property type="nucleotide sequence ID" value="NZ_JAJOZR010000014.1"/>
</dbReference>
<dbReference type="Proteomes" id="UP001139089">
    <property type="component" value="Unassembled WGS sequence"/>
</dbReference>
<name>A0A9X1NVK6_9HYPH</name>